<accession>A0A873WGL9</accession>
<evidence type="ECO:0000313" key="1">
    <source>
        <dbReference type="EMBL" id="QPB09258.1"/>
    </source>
</evidence>
<evidence type="ECO:0000313" key="2">
    <source>
        <dbReference type="Proteomes" id="UP000662782"/>
    </source>
</evidence>
<proteinExistence type="predicted"/>
<dbReference type="Proteomes" id="UP000662782">
    <property type="component" value="Segment"/>
</dbReference>
<gene>
    <name evidence="1" type="ORF">CPT_Miami_163</name>
</gene>
<name>A0A873WGL9_9CAUD</name>
<keyword evidence="2" id="KW-1185">Reference proteome</keyword>
<dbReference type="EMBL" id="MT701590">
    <property type="protein sequence ID" value="QPB09258.1"/>
    <property type="molecule type" value="Genomic_DNA"/>
</dbReference>
<reference evidence="1 2" key="1">
    <citation type="submission" date="2020-07" db="EMBL/GenBank/DDBJ databases">
        <title>Complete genome sequence of Klebsiella pneumoniae phage Miami.</title>
        <authorList>
            <person name="Mora D.A."/>
            <person name="Lessor L."/>
            <person name="Gill J."/>
            <person name="Liu M."/>
        </authorList>
    </citation>
    <scope>NUCLEOTIDE SEQUENCE [LARGE SCALE GENOMIC DNA]</scope>
</reference>
<sequence length="100" mass="10997">MNIYLVKPMEFTGDEDINGMVVVAPDTNTALLTHPHIDADGNTFEWEVETNSEAGNWVDDEGRTDIFHGCAWPAPDRLHCVLLGVAADGMEEGIVLVDRD</sequence>
<protein>
    <submittedName>
        <fullName evidence="1">Uncharacterized protein</fullName>
    </submittedName>
</protein>
<organism evidence="1 2">
    <name type="scientific">Klebsiella phage Miami</name>
    <dbReference type="NCBI Taxonomy" id="2767581"/>
    <lineage>
        <taxon>Viruses</taxon>
        <taxon>Duplodnaviria</taxon>
        <taxon>Heunggongvirae</taxon>
        <taxon>Uroviricota</taxon>
        <taxon>Caudoviricetes</taxon>
        <taxon>Chimalliviridae</taxon>
        <taxon>Miamivirus</taxon>
        <taxon>Miamivirus miami</taxon>
    </lineage>
</organism>